<sequence>MRSPARCSRSDRRSRPALCALIALAALAGCGRAQEARQPVTRPIGLYTSLPIAWHESARLSDLLDRAGEPHWALATIGRHGALRPLDTLDGPDGKLPLPPHALLILAQPRPLSPRENVALDDWVRAGGRVLLFADPMLTAPSIHPLGDPRRPQDVALLSPILARWGLELQFDETQAAGERTVPLARGALPVNLPGRFRAGSPDCVPEAGGLLAICRIGAGRVIAVADAALFESGDSPNLAARRAALDTLLARLAEPRAH</sequence>
<proteinExistence type="predicted"/>
<accession>A0ABT5WK10</accession>
<feature type="domain" description="DUF4350" evidence="2">
    <location>
        <begin position="85"/>
        <end position="231"/>
    </location>
</feature>
<evidence type="ECO:0000259" key="2">
    <source>
        <dbReference type="Pfam" id="PF14258"/>
    </source>
</evidence>
<dbReference type="Proteomes" id="UP001216253">
    <property type="component" value="Unassembled WGS sequence"/>
</dbReference>
<gene>
    <name evidence="3" type="ORF">PYV00_01480</name>
</gene>
<dbReference type="Pfam" id="PF14258">
    <property type="entry name" value="DUF4350"/>
    <property type="match status" value="1"/>
</dbReference>
<dbReference type="EMBL" id="JARESE010000001">
    <property type="protein sequence ID" value="MDE8650387.1"/>
    <property type="molecule type" value="Genomic_DNA"/>
</dbReference>
<feature type="chain" id="PRO_5046076121" evidence="1">
    <location>
        <begin position="29"/>
        <end position="259"/>
    </location>
</feature>
<evidence type="ECO:0000256" key="1">
    <source>
        <dbReference type="SAM" id="SignalP"/>
    </source>
</evidence>
<feature type="signal peptide" evidence="1">
    <location>
        <begin position="1"/>
        <end position="28"/>
    </location>
</feature>
<evidence type="ECO:0000313" key="4">
    <source>
        <dbReference type="Proteomes" id="UP001216253"/>
    </source>
</evidence>
<reference evidence="3 4" key="1">
    <citation type="submission" date="2023-03" db="EMBL/GenBank/DDBJ databases">
        <title>NovoSphingobium album sp. nov. isolated from polycyclic aromatic hydrocarbons- and heavy-metal polluted soil.</title>
        <authorList>
            <person name="Liu Z."/>
            <person name="Wang K."/>
        </authorList>
    </citation>
    <scope>NUCLEOTIDE SEQUENCE [LARGE SCALE GENOMIC DNA]</scope>
    <source>
        <strain evidence="3 4">H3SJ31-1</strain>
    </source>
</reference>
<protein>
    <submittedName>
        <fullName evidence="3">ABC transporter</fullName>
    </submittedName>
</protein>
<name>A0ABT5WK10_9SPHN</name>
<comment type="caution">
    <text evidence="3">The sequence shown here is derived from an EMBL/GenBank/DDBJ whole genome shotgun (WGS) entry which is preliminary data.</text>
</comment>
<keyword evidence="1" id="KW-0732">Signal</keyword>
<organism evidence="3 4">
    <name type="scientific">Novosphingobium album</name>
    <name type="common">ex Liu et al. 2023</name>
    <dbReference type="NCBI Taxonomy" id="3031130"/>
    <lineage>
        <taxon>Bacteria</taxon>
        <taxon>Pseudomonadati</taxon>
        <taxon>Pseudomonadota</taxon>
        <taxon>Alphaproteobacteria</taxon>
        <taxon>Sphingomonadales</taxon>
        <taxon>Sphingomonadaceae</taxon>
        <taxon>Novosphingobium</taxon>
    </lineage>
</organism>
<dbReference type="RefSeq" id="WP_275226470.1">
    <property type="nucleotide sequence ID" value="NZ_JARESE010000001.1"/>
</dbReference>
<dbReference type="PROSITE" id="PS51257">
    <property type="entry name" value="PROKAR_LIPOPROTEIN"/>
    <property type="match status" value="1"/>
</dbReference>
<keyword evidence="4" id="KW-1185">Reference proteome</keyword>
<evidence type="ECO:0000313" key="3">
    <source>
        <dbReference type="EMBL" id="MDE8650387.1"/>
    </source>
</evidence>
<dbReference type="InterPro" id="IPR025646">
    <property type="entry name" value="DUF4350"/>
</dbReference>